<sequence>MSTDPDVSTAFSANRTAALPLHPPPTPPAPPHPEFQRSRHVSYWKRCLKTFLPAPYTPMDSTRLMLSFFVLSPLDLLGELVNVTTPAERANYANWIYACQLPSGGFRASPSMSLGARREEDKNGMWDPAHVPATYFALASLCILKDDFKRVKRKECLRWLKKMQRDDGSFGQTLGADGAIEGGRDMRFGYCVMCSRWILRAGKGEKDLVGVEDIDIDGLVRCIRASETYDGGISDEPFHEAHAGFTYCAIAALSIAGRLPDSSNDTSTTTKQLLTAPSNVPLTLHWLASRQTTSVFEEEPLITKPWDFPSANRTESELGLDHNEPDVPPAAGFNGRANKVSDTCYAFWVGASMSLLEQCAGAGGGGRGLADSQRARTYLVDKSQHLVGGFGKVAGDPPDVYHSSLGLAALAMLGERNAATGEGSGDGGEGLKTLDPGFCMSVEARGWAEGVDWDMEESEESKADEYAYMRISGG</sequence>
<evidence type="ECO:0000256" key="3">
    <source>
        <dbReference type="ARBA" id="ARBA00022602"/>
    </source>
</evidence>
<dbReference type="InterPro" id="IPR045089">
    <property type="entry name" value="PGGT1B-like"/>
</dbReference>
<dbReference type="OrthoDB" id="24893at2759"/>
<dbReference type="SUPFAM" id="SSF48239">
    <property type="entry name" value="Terpenoid cyclases/Protein prenyltransferases"/>
    <property type="match status" value="1"/>
</dbReference>
<feature type="compositionally biased region" description="Pro residues" evidence="8">
    <location>
        <begin position="21"/>
        <end position="33"/>
    </location>
</feature>
<keyword evidence="11" id="KW-1185">Reference proteome</keyword>
<dbReference type="AlphaFoldDB" id="A0A6A6NUE5"/>
<dbReference type="GO" id="GO:0005953">
    <property type="term" value="C:CAAX-protein geranylgeranyltransferase complex"/>
    <property type="evidence" value="ECO:0007669"/>
    <property type="project" value="TreeGrafter"/>
</dbReference>
<keyword evidence="6" id="KW-0677">Repeat</keyword>
<dbReference type="Gene3D" id="1.50.10.20">
    <property type="match status" value="1"/>
</dbReference>
<reference evidence="10" key="1">
    <citation type="journal article" date="2020" name="Stud. Mycol.">
        <title>101 Dothideomycetes genomes: a test case for predicting lifestyles and emergence of pathogens.</title>
        <authorList>
            <person name="Haridas S."/>
            <person name="Albert R."/>
            <person name="Binder M."/>
            <person name="Bloem J."/>
            <person name="Labutti K."/>
            <person name="Salamov A."/>
            <person name="Andreopoulos B."/>
            <person name="Baker S."/>
            <person name="Barry K."/>
            <person name="Bills G."/>
            <person name="Bluhm B."/>
            <person name="Cannon C."/>
            <person name="Castanera R."/>
            <person name="Culley D."/>
            <person name="Daum C."/>
            <person name="Ezra D."/>
            <person name="Gonzalez J."/>
            <person name="Henrissat B."/>
            <person name="Kuo A."/>
            <person name="Liang C."/>
            <person name="Lipzen A."/>
            <person name="Lutzoni F."/>
            <person name="Magnuson J."/>
            <person name="Mondo S."/>
            <person name="Nolan M."/>
            <person name="Ohm R."/>
            <person name="Pangilinan J."/>
            <person name="Park H.-J."/>
            <person name="Ramirez L."/>
            <person name="Alfaro M."/>
            <person name="Sun H."/>
            <person name="Tritt A."/>
            <person name="Yoshinaga Y."/>
            <person name="Zwiers L.-H."/>
            <person name="Turgeon B."/>
            <person name="Goodwin S."/>
            <person name="Spatafora J."/>
            <person name="Crous P."/>
            <person name="Grigoriev I."/>
        </authorList>
    </citation>
    <scope>NUCLEOTIDE SEQUENCE</scope>
    <source>
        <strain evidence="10">ATCC 16933</strain>
    </source>
</reference>
<dbReference type="InterPro" id="IPR008930">
    <property type="entry name" value="Terpenoid_cyclase/PrenylTrfase"/>
</dbReference>
<evidence type="ECO:0000313" key="10">
    <source>
        <dbReference type="EMBL" id="KAF2454893.1"/>
    </source>
</evidence>
<keyword evidence="3" id="KW-0637">Prenyltransferase</keyword>
<dbReference type="Proteomes" id="UP000799766">
    <property type="component" value="Unassembled WGS sequence"/>
</dbReference>
<dbReference type="PANTHER" id="PTHR11774:SF4">
    <property type="entry name" value="GERANYLGERANYL TRANSFERASE TYPE-1 SUBUNIT BETA"/>
    <property type="match status" value="1"/>
</dbReference>
<evidence type="ECO:0000256" key="1">
    <source>
        <dbReference type="ARBA" id="ARBA00001947"/>
    </source>
</evidence>
<evidence type="ECO:0000313" key="11">
    <source>
        <dbReference type="Proteomes" id="UP000799766"/>
    </source>
</evidence>
<evidence type="ECO:0000256" key="7">
    <source>
        <dbReference type="ARBA" id="ARBA00022833"/>
    </source>
</evidence>
<dbReference type="InterPro" id="IPR001330">
    <property type="entry name" value="Prenyltrans"/>
</dbReference>
<protein>
    <submittedName>
        <fullName evidence="10">Terpenoid cyclases/protein prenyltransferase alpha-alpha toroid</fullName>
    </submittedName>
</protein>
<gene>
    <name evidence="10" type="ORF">BDY21DRAFT_96515</name>
</gene>
<evidence type="ECO:0000256" key="8">
    <source>
        <dbReference type="SAM" id="MobiDB-lite"/>
    </source>
</evidence>
<accession>A0A6A6NUE5</accession>
<evidence type="ECO:0000256" key="6">
    <source>
        <dbReference type="ARBA" id="ARBA00022737"/>
    </source>
</evidence>
<evidence type="ECO:0000259" key="9">
    <source>
        <dbReference type="Pfam" id="PF00432"/>
    </source>
</evidence>
<evidence type="ECO:0000256" key="2">
    <source>
        <dbReference type="ARBA" id="ARBA00010497"/>
    </source>
</evidence>
<comment type="cofactor">
    <cofactor evidence="1">
        <name>Zn(2+)</name>
        <dbReference type="ChEBI" id="CHEBI:29105"/>
    </cofactor>
</comment>
<dbReference type="Pfam" id="PF00432">
    <property type="entry name" value="Prenyltrans"/>
    <property type="match status" value="1"/>
</dbReference>
<keyword evidence="5" id="KW-0479">Metal-binding</keyword>
<dbReference type="GO" id="GO:0004662">
    <property type="term" value="F:CAAX-protein geranylgeranyltransferase activity"/>
    <property type="evidence" value="ECO:0007669"/>
    <property type="project" value="TreeGrafter"/>
</dbReference>
<dbReference type="GO" id="GO:0046872">
    <property type="term" value="F:metal ion binding"/>
    <property type="evidence" value="ECO:0007669"/>
    <property type="project" value="UniProtKB-KW"/>
</dbReference>
<organism evidence="10 11">
    <name type="scientific">Lineolata rhizophorae</name>
    <dbReference type="NCBI Taxonomy" id="578093"/>
    <lineage>
        <taxon>Eukaryota</taxon>
        <taxon>Fungi</taxon>
        <taxon>Dikarya</taxon>
        <taxon>Ascomycota</taxon>
        <taxon>Pezizomycotina</taxon>
        <taxon>Dothideomycetes</taxon>
        <taxon>Dothideomycetes incertae sedis</taxon>
        <taxon>Lineolatales</taxon>
        <taxon>Lineolataceae</taxon>
        <taxon>Lineolata</taxon>
    </lineage>
</organism>
<name>A0A6A6NUE5_9PEZI</name>
<dbReference type="PANTHER" id="PTHR11774">
    <property type="entry name" value="GERANYLGERANYL TRANSFERASE TYPE BETA SUBUNIT"/>
    <property type="match status" value="1"/>
</dbReference>
<keyword evidence="4 10" id="KW-0808">Transferase</keyword>
<comment type="similarity">
    <text evidence="2">Belongs to the protein prenyltransferase subunit beta family.</text>
</comment>
<feature type="domain" description="Prenyltransferase alpha-alpha toroid" evidence="9">
    <location>
        <begin position="35"/>
        <end position="440"/>
    </location>
</feature>
<proteinExistence type="inferred from homology"/>
<dbReference type="EMBL" id="MU001689">
    <property type="protein sequence ID" value="KAF2454893.1"/>
    <property type="molecule type" value="Genomic_DNA"/>
</dbReference>
<evidence type="ECO:0000256" key="5">
    <source>
        <dbReference type="ARBA" id="ARBA00022723"/>
    </source>
</evidence>
<keyword evidence="7" id="KW-0862">Zinc</keyword>
<feature type="region of interest" description="Disordered" evidence="8">
    <location>
        <begin position="16"/>
        <end position="36"/>
    </location>
</feature>
<evidence type="ECO:0000256" key="4">
    <source>
        <dbReference type="ARBA" id="ARBA00022679"/>
    </source>
</evidence>